<evidence type="ECO:0000259" key="2">
    <source>
        <dbReference type="PROSITE" id="PS50937"/>
    </source>
</evidence>
<dbReference type="Gene3D" id="1.10.1660.10">
    <property type="match status" value="1"/>
</dbReference>
<dbReference type="STRING" id="1619234.SAMN05421730_103212"/>
<evidence type="ECO:0000256" key="1">
    <source>
        <dbReference type="ARBA" id="ARBA00023125"/>
    </source>
</evidence>
<gene>
    <name evidence="3" type="ORF">SAMN05421730_103212</name>
</gene>
<dbReference type="RefSeq" id="WP_091236359.1">
    <property type="nucleotide sequence ID" value="NZ_FMKA01000032.1"/>
</dbReference>
<dbReference type="GO" id="GO:0003677">
    <property type="term" value="F:DNA binding"/>
    <property type="evidence" value="ECO:0007669"/>
    <property type="project" value="UniProtKB-KW"/>
</dbReference>
<dbReference type="InterPro" id="IPR000551">
    <property type="entry name" value="MerR-type_HTH_dom"/>
</dbReference>
<evidence type="ECO:0000313" key="3">
    <source>
        <dbReference type="EMBL" id="SCP99090.1"/>
    </source>
</evidence>
<dbReference type="PROSITE" id="PS50937">
    <property type="entry name" value="HTH_MERR_2"/>
    <property type="match status" value="1"/>
</dbReference>
<evidence type="ECO:0000313" key="4">
    <source>
        <dbReference type="Proteomes" id="UP000199315"/>
    </source>
</evidence>
<dbReference type="PRINTS" id="PR00040">
    <property type="entry name" value="HTHMERR"/>
</dbReference>
<dbReference type="PANTHER" id="PTHR30204:SF82">
    <property type="entry name" value="TRANSCRIPTIONAL REGULATOR, MERR FAMILY"/>
    <property type="match status" value="1"/>
</dbReference>
<sequence length="123" mass="14411">MYTIKQVAQQTGLTAHTIRYYDREGLIPLLTRSENGIRQFSQDDIDWINLICCLKNSGMSIQTIKEFMQLCLDGEATGEERKALLMEHRKHILEQMDVLRDSLSIVDYKISHYQEIGIFHLHR</sequence>
<name>A0A1D3TXL2_9FIRM</name>
<organism evidence="3 4">
    <name type="scientific">Anaerobium acetethylicum</name>
    <dbReference type="NCBI Taxonomy" id="1619234"/>
    <lineage>
        <taxon>Bacteria</taxon>
        <taxon>Bacillati</taxon>
        <taxon>Bacillota</taxon>
        <taxon>Clostridia</taxon>
        <taxon>Lachnospirales</taxon>
        <taxon>Lachnospiraceae</taxon>
        <taxon>Anaerobium</taxon>
    </lineage>
</organism>
<dbReference type="OrthoDB" id="9811174at2"/>
<feature type="domain" description="HTH merR-type" evidence="2">
    <location>
        <begin position="1"/>
        <end position="70"/>
    </location>
</feature>
<dbReference type="InterPro" id="IPR009061">
    <property type="entry name" value="DNA-bd_dom_put_sf"/>
</dbReference>
<dbReference type="GO" id="GO:0003700">
    <property type="term" value="F:DNA-binding transcription factor activity"/>
    <property type="evidence" value="ECO:0007669"/>
    <property type="project" value="InterPro"/>
</dbReference>
<accession>A0A1D3TXL2</accession>
<dbReference type="Pfam" id="PF13411">
    <property type="entry name" value="MerR_1"/>
    <property type="match status" value="1"/>
</dbReference>
<dbReference type="SUPFAM" id="SSF46955">
    <property type="entry name" value="Putative DNA-binding domain"/>
    <property type="match status" value="1"/>
</dbReference>
<dbReference type="AlphaFoldDB" id="A0A1D3TXL2"/>
<dbReference type="CDD" id="cd01109">
    <property type="entry name" value="HTH_YyaN"/>
    <property type="match status" value="1"/>
</dbReference>
<dbReference type="Proteomes" id="UP000199315">
    <property type="component" value="Unassembled WGS sequence"/>
</dbReference>
<dbReference type="EMBL" id="FMKA01000032">
    <property type="protein sequence ID" value="SCP99090.1"/>
    <property type="molecule type" value="Genomic_DNA"/>
</dbReference>
<dbReference type="SMART" id="SM00422">
    <property type="entry name" value="HTH_MERR"/>
    <property type="match status" value="1"/>
</dbReference>
<proteinExistence type="predicted"/>
<protein>
    <submittedName>
        <fullName evidence="3">DNA-binding transcriptional regulator, MerR family</fullName>
    </submittedName>
</protein>
<keyword evidence="4" id="KW-1185">Reference proteome</keyword>
<dbReference type="PANTHER" id="PTHR30204">
    <property type="entry name" value="REDOX-CYCLING DRUG-SENSING TRANSCRIPTIONAL ACTIVATOR SOXR"/>
    <property type="match status" value="1"/>
</dbReference>
<keyword evidence="1 3" id="KW-0238">DNA-binding</keyword>
<reference evidence="3 4" key="1">
    <citation type="submission" date="2016-09" db="EMBL/GenBank/DDBJ databases">
        <authorList>
            <person name="Capua I."/>
            <person name="De Benedictis P."/>
            <person name="Joannis T."/>
            <person name="Lombin L.H."/>
            <person name="Cattoli G."/>
        </authorList>
    </citation>
    <scope>NUCLEOTIDE SEQUENCE [LARGE SCALE GENOMIC DNA]</scope>
    <source>
        <strain evidence="3 4">GluBS11</strain>
    </source>
</reference>
<dbReference type="InterPro" id="IPR047057">
    <property type="entry name" value="MerR_fam"/>
</dbReference>